<feature type="signal peptide" evidence="2">
    <location>
        <begin position="1"/>
        <end position="20"/>
    </location>
</feature>
<gene>
    <name evidence="3" type="ORF">BJ085DRAFT_27388</name>
</gene>
<protein>
    <recommendedName>
        <fullName evidence="5">Alginate lyase domain-containing protein</fullName>
    </recommendedName>
</protein>
<feature type="chain" id="PRO_5020329951" description="Alginate lyase domain-containing protein" evidence="2">
    <location>
        <begin position="21"/>
        <end position="455"/>
    </location>
</feature>
<keyword evidence="4" id="KW-1185">Reference proteome</keyword>
<evidence type="ECO:0008006" key="5">
    <source>
        <dbReference type="Google" id="ProtNLM"/>
    </source>
</evidence>
<evidence type="ECO:0000313" key="3">
    <source>
        <dbReference type="EMBL" id="RKP34977.1"/>
    </source>
</evidence>
<dbReference type="Proteomes" id="UP000268162">
    <property type="component" value="Unassembled WGS sequence"/>
</dbReference>
<feature type="compositionally biased region" description="Low complexity" evidence="1">
    <location>
        <begin position="64"/>
        <end position="75"/>
    </location>
</feature>
<proteinExistence type="predicted"/>
<evidence type="ECO:0000256" key="1">
    <source>
        <dbReference type="SAM" id="MobiDB-lite"/>
    </source>
</evidence>
<accession>A0A4P9ZNR1</accession>
<keyword evidence="2" id="KW-0732">Signal</keyword>
<organism evidence="3 4">
    <name type="scientific">Dimargaris cristalligena</name>
    <dbReference type="NCBI Taxonomy" id="215637"/>
    <lineage>
        <taxon>Eukaryota</taxon>
        <taxon>Fungi</taxon>
        <taxon>Fungi incertae sedis</taxon>
        <taxon>Zoopagomycota</taxon>
        <taxon>Kickxellomycotina</taxon>
        <taxon>Dimargaritomycetes</taxon>
        <taxon>Dimargaritales</taxon>
        <taxon>Dimargaritaceae</taxon>
        <taxon>Dimargaris</taxon>
    </lineage>
</organism>
<reference evidence="4" key="1">
    <citation type="journal article" date="2018" name="Nat. Microbiol.">
        <title>Leveraging single-cell genomics to expand the fungal tree of life.</title>
        <authorList>
            <person name="Ahrendt S.R."/>
            <person name="Quandt C.A."/>
            <person name="Ciobanu D."/>
            <person name="Clum A."/>
            <person name="Salamov A."/>
            <person name="Andreopoulos B."/>
            <person name="Cheng J.F."/>
            <person name="Woyke T."/>
            <person name="Pelin A."/>
            <person name="Henrissat B."/>
            <person name="Reynolds N.K."/>
            <person name="Benny G.L."/>
            <person name="Smith M.E."/>
            <person name="James T.Y."/>
            <person name="Grigoriev I.V."/>
        </authorList>
    </citation>
    <scope>NUCLEOTIDE SEQUENCE [LARGE SCALE GENOMIC DNA]</scope>
    <source>
        <strain evidence="4">RSA 468</strain>
    </source>
</reference>
<dbReference type="EMBL" id="ML003002">
    <property type="protein sequence ID" value="RKP34977.1"/>
    <property type="molecule type" value="Genomic_DNA"/>
</dbReference>
<feature type="region of interest" description="Disordered" evidence="1">
    <location>
        <begin position="57"/>
        <end position="80"/>
    </location>
</feature>
<evidence type="ECO:0000256" key="2">
    <source>
        <dbReference type="SAM" id="SignalP"/>
    </source>
</evidence>
<sequence>MRALISVFALVGLHLSQVTSQPPGWLFGNKPNNLAEPIVIADGARGIVSHKLMLSPPGLDDSAESSSPSSDSSGSIPRPIVTPNAEKILKHWDMHFHTLKGLLDHEVSWNKASRLWYNLAPLETWDVYMASIRPREDEDIFDFDDEADWPSLAAPKNYHSPQSPLGLVGNQPMARALLRNSHRVPFDLDGTSEETLRREFPLAWGATNKHLAWLTKLLPIRPHLSRTRNQRGMRVFATGLDSSLEFSPNLEDLDQRYMEYNQAQVIIPVVVDRIITTALWRLHGQNDWESIKHYFETAEALVYGSATPADGDDAPSEQAKLIGQHARFVATLAALNDDSKRTDWMREYVTFGYTTGDADLPRAMHYQCLYVDQLYQDGLTVAAEHLEEEWFDDKSCDQATKGAGGLPYLNNEYMWLDDIGNLHTTVPSLGFRKSPLLGNSKTTPPEGWKYREYAF</sequence>
<evidence type="ECO:0000313" key="4">
    <source>
        <dbReference type="Proteomes" id="UP000268162"/>
    </source>
</evidence>
<dbReference type="AlphaFoldDB" id="A0A4P9ZNR1"/>
<name>A0A4P9ZNR1_9FUNG</name>